<sequence length="355" mass="36070">MPSLVKQVRLPLLALAAALLGSAQATGLEFSVASHSPQGGMWSTGTARFGVSDVRALGGTVALGLSTRAAEVRYSRGLALPPLGAVTARTDLAVTWQGGLRAQTRVNGTLGPVALNAGSALFTTAEVSVDPLSPYAFAASDLRERGWNADLTARYRLNRSLVAVAGGELGAQPQAFVGVEGRRELTRVLPPTEEEDAGAPPAEATPEAPADEPADAAEAPETTEPGPDTEVTGTLTWRLGARAGREVLGVTAGLGYATPAGLNLGLDALAGPGTFGVTASLSAADVLGEGSALRLYGAYEPWRLASLPLRAGLELSVAAGPGQLGLDLRGGRSASGTLGYGARVSYSLPLPETAR</sequence>
<proteinExistence type="predicted"/>
<protein>
    <submittedName>
        <fullName evidence="3">Uncharacterized protein</fullName>
    </submittedName>
</protein>
<reference evidence="4" key="1">
    <citation type="journal article" date="2019" name="Int. J. Syst. Evol. Microbiol.">
        <title>The Global Catalogue of Microorganisms (GCM) 10K type strain sequencing project: providing services to taxonomists for standard genome sequencing and annotation.</title>
        <authorList>
            <consortium name="The Broad Institute Genomics Platform"/>
            <consortium name="The Broad Institute Genome Sequencing Center for Infectious Disease"/>
            <person name="Wu L."/>
            <person name="Ma J."/>
        </authorList>
    </citation>
    <scope>NUCLEOTIDE SEQUENCE [LARGE SCALE GENOMIC DNA]</scope>
    <source>
        <strain evidence="4">CCUG 55995</strain>
    </source>
</reference>
<feature type="signal peptide" evidence="2">
    <location>
        <begin position="1"/>
        <end position="25"/>
    </location>
</feature>
<feature type="chain" id="PRO_5046989239" evidence="2">
    <location>
        <begin position="26"/>
        <end position="355"/>
    </location>
</feature>
<gene>
    <name evidence="3" type="ORF">ACFO0D_13810</name>
</gene>
<organism evidence="3 4">
    <name type="scientific">Deinococcus hohokamensis</name>
    <dbReference type="NCBI Taxonomy" id="309883"/>
    <lineage>
        <taxon>Bacteria</taxon>
        <taxon>Thermotogati</taxon>
        <taxon>Deinococcota</taxon>
        <taxon>Deinococci</taxon>
        <taxon>Deinococcales</taxon>
        <taxon>Deinococcaceae</taxon>
        <taxon>Deinococcus</taxon>
    </lineage>
</organism>
<comment type="caution">
    <text evidence="3">The sequence shown here is derived from an EMBL/GenBank/DDBJ whole genome shotgun (WGS) entry which is preliminary data.</text>
</comment>
<dbReference type="RefSeq" id="WP_380062401.1">
    <property type="nucleotide sequence ID" value="NZ_JBHSEI010000010.1"/>
</dbReference>
<feature type="compositionally biased region" description="Low complexity" evidence="1">
    <location>
        <begin position="216"/>
        <end position="230"/>
    </location>
</feature>
<keyword evidence="4" id="KW-1185">Reference proteome</keyword>
<evidence type="ECO:0000313" key="4">
    <source>
        <dbReference type="Proteomes" id="UP001595952"/>
    </source>
</evidence>
<evidence type="ECO:0000256" key="2">
    <source>
        <dbReference type="SAM" id="SignalP"/>
    </source>
</evidence>
<dbReference type="Proteomes" id="UP001595952">
    <property type="component" value="Unassembled WGS sequence"/>
</dbReference>
<name>A0ABV9ICN5_9DEIO</name>
<evidence type="ECO:0000256" key="1">
    <source>
        <dbReference type="SAM" id="MobiDB-lite"/>
    </source>
</evidence>
<feature type="compositionally biased region" description="Low complexity" evidence="1">
    <location>
        <begin position="198"/>
        <end position="208"/>
    </location>
</feature>
<dbReference type="EMBL" id="JBHSEI010000010">
    <property type="protein sequence ID" value="MFC4639411.1"/>
    <property type="molecule type" value="Genomic_DNA"/>
</dbReference>
<accession>A0ABV9ICN5</accession>
<feature type="region of interest" description="Disordered" evidence="1">
    <location>
        <begin position="189"/>
        <end position="234"/>
    </location>
</feature>
<evidence type="ECO:0000313" key="3">
    <source>
        <dbReference type="EMBL" id="MFC4639411.1"/>
    </source>
</evidence>
<keyword evidence="2" id="KW-0732">Signal</keyword>